<evidence type="ECO:0000256" key="8">
    <source>
        <dbReference type="ARBA" id="ARBA00022824"/>
    </source>
</evidence>
<name>A0AAV1JR15_9NEOP</name>
<keyword evidence="7 14" id="KW-0479">Metal-binding</keyword>
<keyword evidence="13" id="KW-0472">Membrane</keyword>
<dbReference type="GO" id="GO:0005506">
    <property type="term" value="F:iron ion binding"/>
    <property type="evidence" value="ECO:0007669"/>
    <property type="project" value="InterPro"/>
</dbReference>
<dbReference type="PANTHER" id="PTHR24291">
    <property type="entry name" value="CYTOCHROME P450 FAMILY 4"/>
    <property type="match status" value="1"/>
</dbReference>
<sequence>MIALFLCCVAVLWYLSFRQKRKRLYELAARIPEMKAKYPFIGVVQYTINNKDIPSSLTDANDTEFILKKKMDKPNLLWLVRTVIGNSGIFAPVNIWTRRRKLTVPAFSPKIINSYIDILIQRSDNLSEGLSLANRVGTGPFQAWSHIFEYSIEVLFETAFGIDDSLSKEKKLAFLRNSTSILTLVTNRAFRIWYWSDLIYKCSASYTKFVEERKFTYDFTDEIIQKKRKELENSVDDTELQNDESVKTVRCFLDYLILLSSRDGITDIELREEVLTFLYAGTDTSSVAICTTLKLLAKYPKVQERVYKEIIEVLGDATRTITKDDLPKLKYLERVVKESLRLFPPVPFILRQVFEETELPSGTILPGDTNIIISLWAIGRDPQQWGADADCFDPDRFLPDRKTGLFIPFSCGPRNCIGYQFAFMSIKLALTAIVRKYRVTGEEENGPIPHIDCSYNIMMKAKDGYEIGLEMR</sequence>
<keyword evidence="12 15" id="KW-0503">Monooxygenase</keyword>
<keyword evidence="10 15" id="KW-0560">Oxidoreductase</keyword>
<evidence type="ECO:0000256" key="1">
    <source>
        <dbReference type="ARBA" id="ARBA00001971"/>
    </source>
</evidence>
<keyword evidence="9" id="KW-0492">Microsome</keyword>
<evidence type="ECO:0000256" key="10">
    <source>
        <dbReference type="ARBA" id="ARBA00023002"/>
    </source>
</evidence>
<dbReference type="InterPro" id="IPR002401">
    <property type="entry name" value="Cyt_P450_E_grp-I"/>
</dbReference>
<protein>
    <recommendedName>
        <fullName evidence="18">Cytochrome P450</fullName>
    </recommendedName>
</protein>
<evidence type="ECO:0000256" key="5">
    <source>
        <dbReference type="ARBA" id="ARBA00010617"/>
    </source>
</evidence>
<dbReference type="PRINTS" id="PR00385">
    <property type="entry name" value="P450"/>
</dbReference>
<evidence type="ECO:0000256" key="4">
    <source>
        <dbReference type="ARBA" id="ARBA00004406"/>
    </source>
</evidence>
<evidence type="ECO:0000256" key="6">
    <source>
        <dbReference type="ARBA" id="ARBA00022617"/>
    </source>
</evidence>
<evidence type="ECO:0000256" key="13">
    <source>
        <dbReference type="ARBA" id="ARBA00023136"/>
    </source>
</evidence>
<dbReference type="PANTHER" id="PTHR24291:SF189">
    <property type="entry name" value="CYTOCHROME P450 4C3-RELATED"/>
    <property type="match status" value="1"/>
</dbReference>
<comment type="subcellular location">
    <subcellularLocation>
        <location evidence="4">Endoplasmic reticulum membrane</location>
        <topology evidence="4">Peripheral membrane protein</topology>
    </subcellularLocation>
    <subcellularLocation>
        <location evidence="3">Microsome membrane</location>
        <topology evidence="3">Peripheral membrane protein</topology>
    </subcellularLocation>
</comment>
<evidence type="ECO:0000256" key="12">
    <source>
        <dbReference type="ARBA" id="ARBA00023033"/>
    </source>
</evidence>
<evidence type="ECO:0000313" key="16">
    <source>
        <dbReference type="EMBL" id="CAK1550978.1"/>
    </source>
</evidence>
<evidence type="ECO:0000256" key="3">
    <source>
        <dbReference type="ARBA" id="ARBA00004174"/>
    </source>
</evidence>
<keyword evidence="17" id="KW-1185">Reference proteome</keyword>
<evidence type="ECO:0000256" key="15">
    <source>
        <dbReference type="RuleBase" id="RU000461"/>
    </source>
</evidence>
<evidence type="ECO:0000256" key="9">
    <source>
        <dbReference type="ARBA" id="ARBA00022848"/>
    </source>
</evidence>
<dbReference type="InterPro" id="IPR050196">
    <property type="entry name" value="Cytochrome_P450_Monoox"/>
</dbReference>
<keyword evidence="8" id="KW-0256">Endoplasmic reticulum</keyword>
<comment type="function">
    <text evidence="2">May be involved in the metabolism of insect hormones and in the breakdown of synthetic insecticides.</text>
</comment>
<gene>
    <name evidence="16" type="ORF">LNINA_LOCUS10164</name>
</gene>
<comment type="cofactor">
    <cofactor evidence="1 14">
        <name>heme</name>
        <dbReference type="ChEBI" id="CHEBI:30413"/>
    </cofactor>
</comment>
<evidence type="ECO:0000313" key="17">
    <source>
        <dbReference type="Proteomes" id="UP001497472"/>
    </source>
</evidence>
<dbReference type="InterPro" id="IPR017972">
    <property type="entry name" value="Cyt_P450_CS"/>
</dbReference>
<dbReference type="Proteomes" id="UP001497472">
    <property type="component" value="Unassembled WGS sequence"/>
</dbReference>
<dbReference type="InterPro" id="IPR036396">
    <property type="entry name" value="Cyt_P450_sf"/>
</dbReference>
<evidence type="ECO:0000256" key="7">
    <source>
        <dbReference type="ARBA" id="ARBA00022723"/>
    </source>
</evidence>
<evidence type="ECO:0000256" key="11">
    <source>
        <dbReference type="ARBA" id="ARBA00023004"/>
    </source>
</evidence>
<reference evidence="16 17" key="1">
    <citation type="submission" date="2023-11" db="EMBL/GenBank/DDBJ databases">
        <authorList>
            <person name="Okamura Y."/>
        </authorList>
    </citation>
    <scope>NUCLEOTIDE SEQUENCE [LARGE SCALE GENOMIC DNA]</scope>
</reference>
<accession>A0AAV1JR15</accession>
<dbReference type="GO" id="GO:0004497">
    <property type="term" value="F:monooxygenase activity"/>
    <property type="evidence" value="ECO:0007669"/>
    <property type="project" value="UniProtKB-KW"/>
</dbReference>
<dbReference type="InterPro" id="IPR001128">
    <property type="entry name" value="Cyt_P450"/>
</dbReference>
<dbReference type="EMBL" id="CAVLEF010000103">
    <property type="protein sequence ID" value="CAK1550978.1"/>
    <property type="molecule type" value="Genomic_DNA"/>
</dbReference>
<dbReference type="GO" id="GO:0016705">
    <property type="term" value="F:oxidoreductase activity, acting on paired donors, with incorporation or reduction of molecular oxygen"/>
    <property type="evidence" value="ECO:0007669"/>
    <property type="project" value="InterPro"/>
</dbReference>
<dbReference type="AlphaFoldDB" id="A0AAV1JR15"/>
<dbReference type="Gene3D" id="1.10.630.10">
    <property type="entry name" value="Cytochrome P450"/>
    <property type="match status" value="1"/>
</dbReference>
<dbReference type="SUPFAM" id="SSF48264">
    <property type="entry name" value="Cytochrome P450"/>
    <property type="match status" value="1"/>
</dbReference>
<organism evidence="16 17">
    <name type="scientific">Leptosia nina</name>
    <dbReference type="NCBI Taxonomy" id="320188"/>
    <lineage>
        <taxon>Eukaryota</taxon>
        <taxon>Metazoa</taxon>
        <taxon>Ecdysozoa</taxon>
        <taxon>Arthropoda</taxon>
        <taxon>Hexapoda</taxon>
        <taxon>Insecta</taxon>
        <taxon>Pterygota</taxon>
        <taxon>Neoptera</taxon>
        <taxon>Endopterygota</taxon>
        <taxon>Lepidoptera</taxon>
        <taxon>Glossata</taxon>
        <taxon>Ditrysia</taxon>
        <taxon>Papilionoidea</taxon>
        <taxon>Pieridae</taxon>
        <taxon>Pierinae</taxon>
        <taxon>Leptosia</taxon>
    </lineage>
</organism>
<proteinExistence type="inferred from homology"/>
<dbReference type="PROSITE" id="PS00086">
    <property type="entry name" value="CYTOCHROME_P450"/>
    <property type="match status" value="1"/>
</dbReference>
<feature type="binding site" description="axial binding residue" evidence="14">
    <location>
        <position position="416"/>
    </location>
    <ligand>
        <name>heme</name>
        <dbReference type="ChEBI" id="CHEBI:30413"/>
    </ligand>
    <ligandPart>
        <name>Fe</name>
        <dbReference type="ChEBI" id="CHEBI:18248"/>
    </ligandPart>
</feature>
<comment type="similarity">
    <text evidence="5 15">Belongs to the cytochrome P450 family.</text>
</comment>
<dbReference type="GO" id="GO:0005789">
    <property type="term" value="C:endoplasmic reticulum membrane"/>
    <property type="evidence" value="ECO:0007669"/>
    <property type="project" value="UniProtKB-SubCell"/>
</dbReference>
<comment type="caution">
    <text evidence="16">The sequence shown here is derived from an EMBL/GenBank/DDBJ whole genome shotgun (WGS) entry which is preliminary data.</text>
</comment>
<dbReference type="Pfam" id="PF00067">
    <property type="entry name" value="p450"/>
    <property type="match status" value="1"/>
</dbReference>
<keyword evidence="11 14" id="KW-0408">Iron</keyword>
<evidence type="ECO:0000256" key="2">
    <source>
        <dbReference type="ARBA" id="ARBA00003690"/>
    </source>
</evidence>
<evidence type="ECO:0000256" key="14">
    <source>
        <dbReference type="PIRSR" id="PIRSR602401-1"/>
    </source>
</evidence>
<dbReference type="GO" id="GO:0020037">
    <property type="term" value="F:heme binding"/>
    <property type="evidence" value="ECO:0007669"/>
    <property type="project" value="InterPro"/>
</dbReference>
<evidence type="ECO:0008006" key="18">
    <source>
        <dbReference type="Google" id="ProtNLM"/>
    </source>
</evidence>
<dbReference type="PRINTS" id="PR00463">
    <property type="entry name" value="EP450I"/>
</dbReference>
<keyword evidence="6 14" id="KW-0349">Heme</keyword>